<dbReference type="AlphaFoldDB" id="A0A0D0JUC3"/>
<reference evidence="2 3" key="1">
    <citation type="submission" date="2014-12" db="EMBL/GenBank/DDBJ databases">
        <title>16Stimator: statistical estimation of ribosomal gene copy numbers from draft genome assemblies.</title>
        <authorList>
            <person name="Perisin M.A."/>
            <person name="Vetter M."/>
            <person name="Gilbert J.A."/>
            <person name="Bergelson J."/>
        </authorList>
    </citation>
    <scope>NUCLEOTIDE SEQUENCE [LARGE SCALE GENOMIC DNA]</scope>
    <source>
        <strain evidence="2 3">MEJ086</strain>
    </source>
</reference>
<evidence type="ECO:0000313" key="3">
    <source>
        <dbReference type="Proteomes" id="UP000032068"/>
    </source>
</evidence>
<dbReference type="Proteomes" id="UP000032068">
    <property type="component" value="Unassembled WGS sequence"/>
</dbReference>
<sequence length="110" mass="11866">MVLMSDTVLLCDYAHARAGDKGNILSVAVFAYDPAHYAWLVAELTSERVAGCLAHRRIGSVRRYELPNLGGLNFVVENALEGGVNASPGIDRHGKSLSYALLDLRLPTPS</sequence>
<dbReference type="PANTHER" id="PTHR47708:SF2">
    <property type="entry name" value="SI:CH73-132F6.5"/>
    <property type="match status" value="1"/>
</dbReference>
<dbReference type="InterPro" id="IPR056362">
    <property type="entry name" value="AtuA-like_ferredoxin_dom"/>
</dbReference>
<dbReference type="EMBL" id="JXQW01000097">
    <property type="protein sequence ID" value="KIP90406.1"/>
    <property type="molecule type" value="Genomic_DNA"/>
</dbReference>
<organism evidence="2 3">
    <name type="scientific">Pseudomonas fulva</name>
    <dbReference type="NCBI Taxonomy" id="47880"/>
    <lineage>
        <taxon>Bacteria</taxon>
        <taxon>Pseudomonadati</taxon>
        <taxon>Pseudomonadota</taxon>
        <taxon>Gammaproteobacteria</taxon>
        <taxon>Pseudomonadales</taxon>
        <taxon>Pseudomonadaceae</taxon>
        <taxon>Pseudomonas</taxon>
    </lineage>
</organism>
<comment type="caution">
    <text evidence="2">The sequence shown here is derived from an EMBL/GenBank/DDBJ whole genome shotgun (WGS) entry which is preliminary data.</text>
</comment>
<evidence type="ECO:0000313" key="2">
    <source>
        <dbReference type="EMBL" id="KIP90406.1"/>
    </source>
</evidence>
<accession>A0A0D0JUC3</accession>
<dbReference type="PANTHER" id="PTHR47708">
    <property type="match status" value="1"/>
</dbReference>
<protein>
    <submittedName>
        <fullName evidence="2">Beta-lactamase</fullName>
    </submittedName>
</protein>
<name>A0A0D0JUC3_9PSED</name>
<proteinExistence type="predicted"/>
<gene>
    <name evidence="2" type="ORF">RU08_22860</name>
</gene>
<feature type="domain" description="AtuA-like ferredoxin-fold" evidence="1">
    <location>
        <begin position="10"/>
        <end position="105"/>
    </location>
</feature>
<evidence type="ECO:0000259" key="1">
    <source>
        <dbReference type="Pfam" id="PF23544"/>
    </source>
</evidence>
<dbReference type="Pfam" id="PF23544">
    <property type="entry name" value="AtuA_ferredoxin"/>
    <property type="match status" value="1"/>
</dbReference>